<dbReference type="InterPro" id="IPR023298">
    <property type="entry name" value="ATPase_P-typ_TM_dom_sf"/>
</dbReference>
<evidence type="ECO:0000256" key="4">
    <source>
        <dbReference type="ARBA" id="ARBA00022741"/>
    </source>
</evidence>
<dbReference type="Pfam" id="PF00690">
    <property type="entry name" value="Cation_ATPase_N"/>
    <property type="match status" value="1"/>
</dbReference>
<reference evidence="10" key="1">
    <citation type="journal article" date="2015" name="Nature">
        <title>Complex archaea that bridge the gap between prokaryotes and eukaryotes.</title>
        <authorList>
            <person name="Spang A."/>
            <person name="Saw J.H."/>
            <person name="Jorgensen S.L."/>
            <person name="Zaremba-Niedzwiedzka K."/>
            <person name="Martijn J."/>
            <person name="Lind A.E."/>
            <person name="van Eijk R."/>
            <person name="Schleper C."/>
            <person name="Guy L."/>
            <person name="Ettema T.J."/>
        </authorList>
    </citation>
    <scope>NUCLEOTIDE SEQUENCE</scope>
</reference>
<proteinExistence type="predicted"/>
<dbReference type="InterPro" id="IPR023299">
    <property type="entry name" value="ATPase_P-typ_cyto_dom_N"/>
</dbReference>
<dbReference type="GO" id="GO:0005886">
    <property type="term" value="C:plasma membrane"/>
    <property type="evidence" value="ECO:0007669"/>
    <property type="project" value="UniProtKB-SubCell"/>
</dbReference>
<dbReference type="SUPFAM" id="SSF81660">
    <property type="entry name" value="Metal cation-transporting ATPase, ATP-binding domain N"/>
    <property type="match status" value="1"/>
</dbReference>
<dbReference type="Gene3D" id="3.40.1110.10">
    <property type="entry name" value="Calcium-transporting ATPase, cytoplasmic domain N"/>
    <property type="match status" value="1"/>
</dbReference>
<dbReference type="SUPFAM" id="SSF81653">
    <property type="entry name" value="Calcium ATPase, transduction domain A"/>
    <property type="match status" value="1"/>
</dbReference>
<dbReference type="InterPro" id="IPR036412">
    <property type="entry name" value="HAD-like_sf"/>
</dbReference>
<dbReference type="InterPro" id="IPR004014">
    <property type="entry name" value="ATPase_P-typ_cation-transptr_N"/>
</dbReference>
<dbReference type="Pfam" id="PF13246">
    <property type="entry name" value="Cation_ATPase"/>
    <property type="match status" value="1"/>
</dbReference>
<comment type="caution">
    <text evidence="10">The sequence shown here is derived from an EMBL/GenBank/DDBJ whole genome shotgun (WGS) entry which is preliminary data.</text>
</comment>
<dbReference type="AlphaFoldDB" id="A0A0F9LAJ7"/>
<feature type="transmembrane region" description="Helical" evidence="8">
    <location>
        <begin position="55"/>
        <end position="72"/>
    </location>
</feature>
<keyword evidence="3 8" id="KW-0812">Transmembrane</keyword>
<name>A0A0F9LAJ7_9ZZZZ</name>
<feature type="transmembrane region" description="Helical" evidence="8">
    <location>
        <begin position="270"/>
        <end position="297"/>
    </location>
</feature>
<feature type="transmembrane region" description="Helical" evidence="8">
    <location>
        <begin position="78"/>
        <end position="95"/>
    </location>
</feature>
<dbReference type="SUPFAM" id="SSF81665">
    <property type="entry name" value="Calcium ATPase, transmembrane domain M"/>
    <property type="match status" value="1"/>
</dbReference>
<comment type="subcellular location">
    <subcellularLocation>
        <location evidence="1">Cell membrane</location>
        <topology evidence="1">Multi-pass membrane protein</topology>
    </subcellularLocation>
</comment>
<keyword evidence="2" id="KW-1003">Cell membrane</keyword>
<dbReference type="PRINTS" id="PR00121">
    <property type="entry name" value="NAKATPASE"/>
</dbReference>
<evidence type="ECO:0000256" key="1">
    <source>
        <dbReference type="ARBA" id="ARBA00004651"/>
    </source>
</evidence>
<keyword evidence="7 8" id="KW-0472">Membrane</keyword>
<dbReference type="InterPro" id="IPR008250">
    <property type="entry name" value="ATPase_P-typ_transduc_dom_A_sf"/>
</dbReference>
<dbReference type="InterPro" id="IPR059000">
    <property type="entry name" value="ATPase_P-type_domA"/>
</dbReference>
<organism evidence="10">
    <name type="scientific">marine sediment metagenome</name>
    <dbReference type="NCBI Taxonomy" id="412755"/>
    <lineage>
        <taxon>unclassified sequences</taxon>
        <taxon>metagenomes</taxon>
        <taxon>ecological metagenomes</taxon>
    </lineage>
</organism>
<dbReference type="InterPro" id="IPR001757">
    <property type="entry name" value="P_typ_ATPase"/>
</dbReference>
<dbReference type="SUPFAM" id="SSF56784">
    <property type="entry name" value="HAD-like"/>
    <property type="match status" value="1"/>
</dbReference>
<feature type="non-terminal residue" evidence="10">
    <location>
        <position position="615"/>
    </location>
</feature>
<dbReference type="GO" id="GO:1902600">
    <property type="term" value="P:proton transmembrane transport"/>
    <property type="evidence" value="ECO:0007669"/>
    <property type="project" value="TreeGrafter"/>
</dbReference>
<dbReference type="SMART" id="SM00831">
    <property type="entry name" value="Cation_ATPase_N"/>
    <property type="match status" value="1"/>
</dbReference>
<dbReference type="GO" id="GO:0016887">
    <property type="term" value="F:ATP hydrolysis activity"/>
    <property type="evidence" value="ECO:0007669"/>
    <property type="project" value="InterPro"/>
</dbReference>
<evidence type="ECO:0000256" key="5">
    <source>
        <dbReference type="ARBA" id="ARBA00022840"/>
    </source>
</evidence>
<keyword evidence="4" id="KW-0547">Nucleotide-binding</keyword>
<evidence type="ECO:0000259" key="9">
    <source>
        <dbReference type="SMART" id="SM00831"/>
    </source>
</evidence>
<protein>
    <recommendedName>
        <fullName evidence="9">Cation-transporting P-type ATPase N-terminal domain-containing protein</fullName>
    </recommendedName>
</protein>
<dbReference type="Gene3D" id="3.40.50.1000">
    <property type="entry name" value="HAD superfamily/HAD-like"/>
    <property type="match status" value="1"/>
</dbReference>
<dbReference type="InterPro" id="IPR050510">
    <property type="entry name" value="Cation_transp_ATPase_P-type"/>
</dbReference>
<dbReference type="Gene3D" id="2.70.150.10">
    <property type="entry name" value="Calcium-transporting ATPase, cytoplasmic transduction domain A"/>
    <property type="match status" value="1"/>
</dbReference>
<dbReference type="PROSITE" id="PS00154">
    <property type="entry name" value="ATPASE_E1_E2"/>
    <property type="match status" value="1"/>
</dbReference>
<evidence type="ECO:0000256" key="3">
    <source>
        <dbReference type="ARBA" id="ARBA00022692"/>
    </source>
</evidence>
<dbReference type="PANTHER" id="PTHR43294:SF21">
    <property type="entry name" value="CATION TRANSPORTING ATPASE"/>
    <property type="match status" value="1"/>
</dbReference>
<dbReference type="InterPro" id="IPR018303">
    <property type="entry name" value="ATPase_P-typ_P_site"/>
</dbReference>
<keyword evidence="5" id="KW-0067">ATP-binding</keyword>
<sequence>MEIYKLEQKAVFKELGTSNDGLSNEEVANRQEQYGPNIIEEVKGRPLILKFVENFYHLFALLLWGAAVLAVIAGTPELTYAIVGVIIINAIFSFWQEFKAEKATAALKELLPTHAKVIRDGEHQKILAKELVPGDLILLEEGDAVSADARVIENYELRTNDSALTGESHPRRKFSDPFVEKDVSTTDSPNLIFSGTSVVSGSGRALVYATGMKSEFGRIAYLTQSIKAELSPLQKQMKAVTRLVGGLAVGLGVFFFFLGGLTGLSLEDRFVFAIGIIVANVPEGLLPTVTLSLALGVQRMVKRNALIKKLSSVETLGSTNVIATDKTGTLTQNEMTVREIWTGGQNVDVSGVGYEPSGGFFIDGKEVNKGEIESKFNLLFKTGALSNTSKLLPPNEEQPKWTILGDPTEAALVVAAEKGGFSVQKAHEEGFMAHQLPFESVRKRMSVVYRYPDKTVAYVKGAPVETLDLCSKIWIDGKVKKLDEKTKQEILKQNDDYAKSALRVLAFAIREIDKEPKEYTSENIEKDLTFVGLMAMMDPPREEVAEAVKKAHTAGIKIIMITGDYGLTAESIARKIGIVDKNSRIITGAELERLGDEEVGKAINEQDVIFARVSP</sequence>
<dbReference type="EMBL" id="LAZR01007578">
    <property type="protein sequence ID" value="KKM84366.1"/>
    <property type="molecule type" value="Genomic_DNA"/>
</dbReference>
<feature type="domain" description="Cation-transporting P-type ATPase N-terminal" evidence="9">
    <location>
        <begin position="2"/>
        <end position="75"/>
    </location>
</feature>
<dbReference type="InterPro" id="IPR023214">
    <property type="entry name" value="HAD_sf"/>
</dbReference>
<dbReference type="NCBIfam" id="TIGR01494">
    <property type="entry name" value="ATPase_P-type"/>
    <property type="match status" value="1"/>
</dbReference>
<dbReference type="Pfam" id="PF00122">
    <property type="entry name" value="E1-E2_ATPase"/>
    <property type="match status" value="1"/>
</dbReference>
<dbReference type="PANTHER" id="PTHR43294">
    <property type="entry name" value="SODIUM/POTASSIUM-TRANSPORTING ATPASE SUBUNIT ALPHA"/>
    <property type="match status" value="1"/>
</dbReference>
<evidence type="ECO:0000256" key="8">
    <source>
        <dbReference type="SAM" id="Phobius"/>
    </source>
</evidence>
<evidence type="ECO:0000256" key="2">
    <source>
        <dbReference type="ARBA" id="ARBA00022475"/>
    </source>
</evidence>
<evidence type="ECO:0000256" key="6">
    <source>
        <dbReference type="ARBA" id="ARBA00022989"/>
    </source>
</evidence>
<gene>
    <name evidence="10" type="ORF">LCGC14_1299910</name>
</gene>
<dbReference type="Gene3D" id="1.20.1110.10">
    <property type="entry name" value="Calcium-transporting ATPase, transmembrane domain"/>
    <property type="match status" value="1"/>
</dbReference>
<evidence type="ECO:0000256" key="7">
    <source>
        <dbReference type="ARBA" id="ARBA00023136"/>
    </source>
</evidence>
<keyword evidence="6 8" id="KW-1133">Transmembrane helix</keyword>
<dbReference type="GO" id="GO:0005524">
    <property type="term" value="F:ATP binding"/>
    <property type="evidence" value="ECO:0007669"/>
    <property type="project" value="UniProtKB-KW"/>
</dbReference>
<dbReference type="GO" id="GO:0019829">
    <property type="term" value="F:ATPase-coupled monoatomic cation transmembrane transporter activity"/>
    <property type="evidence" value="ECO:0007669"/>
    <property type="project" value="TreeGrafter"/>
</dbReference>
<evidence type="ECO:0000313" key="10">
    <source>
        <dbReference type="EMBL" id="KKM84366.1"/>
    </source>
</evidence>
<dbReference type="PRINTS" id="PR00119">
    <property type="entry name" value="CATATPASE"/>
</dbReference>
<feature type="transmembrane region" description="Helical" evidence="8">
    <location>
        <begin position="243"/>
        <end position="264"/>
    </location>
</feature>
<accession>A0A0F9LAJ7</accession>